<dbReference type="GeneID" id="81402016"/>
<accession>A0A9W9HAZ2</accession>
<dbReference type="EMBL" id="JAPQKL010000002">
    <property type="protein sequence ID" value="KAJ5143315.1"/>
    <property type="molecule type" value="Genomic_DNA"/>
</dbReference>
<reference evidence="2" key="2">
    <citation type="journal article" date="2023" name="IMA Fungus">
        <title>Comparative genomic study of the Penicillium genus elucidates a diverse pangenome and 15 lateral gene transfer events.</title>
        <authorList>
            <person name="Petersen C."/>
            <person name="Sorensen T."/>
            <person name="Nielsen M.R."/>
            <person name="Sondergaard T.E."/>
            <person name="Sorensen J.L."/>
            <person name="Fitzpatrick D.A."/>
            <person name="Frisvad J.C."/>
            <person name="Nielsen K.L."/>
        </authorList>
    </citation>
    <scope>NUCLEOTIDE SEQUENCE</scope>
    <source>
        <strain evidence="2">IBT 22155</strain>
    </source>
</reference>
<sequence>MFKVLVSNVPTSSASYSVNQLAMPSPPSQMLQQLRLSEQQEDLSQRQKSDHHGHKSTVGRRAVLMGAAVKPPTSEPKVGRTVAYDPASYEREFSVMTAVSRIPALVNHAPRIVKADPSSGIIVLNSPKLYWDPFLDCLEAE</sequence>
<feature type="compositionally biased region" description="Polar residues" evidence="1">
    <location>
        <begin position="18"/>
        <end position="37"/>
    </location>
</feature>
<evidence type="ECO:0000313" key="3">
    <source>
        <dbReference type="Proteomes" id="UP001149079"/>
    </source>
</evidence>
<reference evidence="2" key="1">
    <citation type="submission" date="2022-11" db="EMBL/GenBank/DDBJ databases">
        <authorList>
            <person name="Petersen C."/>
        </authorList>
    </citation>
    <scope>NUCLEOTIDE SEQUENCE</scope>
    <source>
        <strain evidence="2">IBT 22155</strain>
    </source>
</reference>
<dbReference type="AlphaFoldDB" id="A0A9W9HAZ2"/>
<feature type="region of interest" description="Disordered" evidence="1">
    <location>
        <begin position="18"/>
        <end position="62"/>
    </location>
</feature>
<keyword evidence="3" id="KW-1185">Reference proteome</keyword>
<evidence type="ECO:0000313" key="2">
    <source>
        <dbReference type="EMBL" id="KAJ5143315.1"/>
    </source>
</evidence>
<dbReference type="Proteomes" id="UP001149079">
    <property type="component" value="Unassembled WGS sequence"/>
</dbReference>
<evidence type="ECO:0000256" key="1">
    <source>
        <dbReference type="SAM" id="MobiDB-lite"/>
    </source>
</evidence>
<protein>
    <submittedName>
        <fullName evidence="2">Uncharacterized protein</fullName>
    </submittedName>
</protein>
<dbReference type="RefSeq" id="XP_056524959.1">
    <property type="nucleotide sequence ID" value="XM_056662846.1"/>
</dbReference>
<gene>
    <name evidence="2" type="ORF">N7515_002102</name>
</gene>
<organism evidence="2 3">
    <name type="scientific">Penicillium bovifimosum</name>
    <dbReference type="NCBI Taxonomy" id="126998"/>
    <lineage>
        <taxon>Eukaryota</taxon>
        <taxon>Fungi</taxon>
        <taxon>Dikarya</taxon>
        <taxon>Ascomycota</taxon>
        <taxon>Pezizomycotina</taxon>
        <taxon>Eurotiomycetes</taxon>
        <taxon>Eurotiomycetidae</taxon>
        <taxon>Eurotiales</taxon>
        <taxon>Aspergillaceae</taxon>
        <taxon>Penicillium</taxon>
    </lineage>
</organism>
<comment type="caution">
    <text evidence="2">The sequence shown here is derived from an EMBL/GenBank/DDBJ whole genome shotgun (WGS) entry which is preliminary data.</text>
</comment>
<proteinExistence type="predicted"/>
<dbReference type="OrthoDB" id="4345076at2759"/>
<name>A0A9W9HAZ2_9EURO</name>